<feature type="transmembrane region" description="Helical" evidence="1">
    <location>
        <begin position="162"/>
        <end position="185"/>
    </location>
</feature>
<keyword evidence="1" id="KW-0472">Membrane</keyword>
<dbReference type="OrthoDB" id="3338076at2759"/>
<evidence type="ECO:0008006" key="4">
    <source>
        <dbReference type="Google" id="ProtNLM"/>
    </source>
</evidence>
<name>A0A4S4LZT9_9AGAM</name>
<sequence>MKLTLRQEWRLRPLASFLGFLDLKTGVVVALLFALLNKVAGVYGLIALLTGAGGSAAQLSQYIYSVFGLICLAWGLKAVEDEDPKRTLYFAHYFFADHIVSTAWTIFFAVHWWVYTPHDGRRIANSPAQQALIDGYIGQHQNVTEAERIIAAEDIWGREKGVAATIIILGWLSKFYLAALLYSFAHHLRRGTYRSLPLSRSTVLSSLAYTAARPEPDDDSFDEETDAFYSPASATTPLPLYAHHQQNHGRRPGSNGSFADFVGAPTSTEAAARELTRSWCEWERAWVRWGWGSGEWEWGGVRATMRSCSTRRRQDPCPVEVGRGEKDRVSLMDGKAPGSARGGTGNGARTVVVPLLV</sequence>
<evidence type="ECO:0000256" key="1">
    <source>
        <dbReference type="SAM" id="Phobius"/>
    </source>
</evidence>
<protein>
    <recommendedName>
        <fullName evidence="4">DUF1753-domain-containing protein</fullName>
    </recommendedName>
</protein>
<reference evidence="2 3" key="1">
    <citation type="submission" date="2019-02" db="EMBL/GenBank/DDBJ databases">
        <title>Genome sequencing of the rare red list fungi Bondarzewia mesenterica.</title>
        <authorList>
            <person name="Buettner E."/>
            <person name="Kellner H."/>
        </authorList>
    </citation>
    <scope>NUCLEOTIDE SEQUENCE [LARGE SCALE GENOMIC DNA]</scope>
    <source>
        <strain evidence="2 3">DSM 108281</strain>
    </source>
</reference>
<dbReference type="AlphaFoldDB" id="A0A4S4LZT9"/>
<dbReference type="EMBL" id="SGPL01000088">
    <property type="protein sequence ID" value="THH18045.1"/>
    <property type="molecule type" value="Genomic_DNA"/>
</dbReference>
<comment type="caution">
    <text evidence="2">The sequence shown here is derived from an EMBL/GenBank/DDBJ whole genome shotgun (WGS) entry which is preliminary data.</text>
</comment>
<dbReference type="PANTHER" id="PTHR28077">
    <property type="entry name" value="INOSITOL PHOSPHORYLCERAMIDE SYNTHASE REGULATORY SUBUNIT KEI1"/>
    <property type="match status" value="1"/>
</dbReference>
<feature type="transmembrane region" description="Helical" evidence="1">
    <location>
        <begin position="21"/>
        <end position="49"/>
    </location>
</feature>
<feature type="transmembrane region" description="Helical" evidence="1">
    <location>
        <begin position="61"/>
        <end position="79"/>
    </location>
</feature>
<evidence type="ECO:0000313" key="2">
    <source>
        <dbReference type="EMBL" id="THH18045.1"/>
    </source>
</evidence>
<keyword evidence="1" id="KW-0812">Transmembrane</keyword>
<proteinExistence type="predicted"/>
<dbReference type="Proteomes" id="UP000310158">
    <property type="component" value="Unassembled WGS sequence"/>
</dbReference>
<keyword evidence="1" id="KW-1133">Transmembrane helix</keyword>
<dbReference type="PANTHER" id="PTHR28077:SF1">
    <property type="entry name" value="INOSITOL PHOSPHORYLCERAMIDE SYNTHASE REGULATORY SUBUNIT KEI1"/>
    <property type="match status" value="1"/>
</dbReference>
<feature type="transmembrane region" description="Helical" evidence="1">
    <location>
        <begin position="91"/>
        <end position="114"/>
    </location>
</feature>
<dbReference type="InterPro" id="IPR013862">
    <property type="entry name" value="Kei1"/>
</dbReference>
<accession>A0A4S4LZT9</accession>
<dbReference type="GO" id="GO:0070917">
    <property type="term" value="F:inositol phosphoceramide synthase regulator activity"/>
    <property type="evidence" value="ECO:0007669"/>
    <property type="project" value="InterPro"/>
</dbReference>
<dbReference type="GO" id="GO:0070916">
    <property type="term" value="C:inositol phosphoceramide synthase complex"/>
    <property type="evidence" value="ECO:0007669"/>
    <property type="project" value="TreeGrafter"/>
</dbReference>
<gene>
    <name evidence="2" type="ORF">EW146_g2865</name>
</gene>
<keyword evidence="3" id="KW-1185">Reference proteome</keyword>
<evidence type="ECO:0000313" key="3">
    <source>
        <dbReference type="Proteomes" id="UP000310158"/>
    </source>
</evidence>
<dbReference type="Pfam" id="PF08552">
    <property type="entry name" value="Kei1"/>
    <property type="match status" value="1"/>
</dbReference>
<organism evidence="2 3">
    <name type="scientific">Bondarzewia mesenterica</name>
    <dbReference type="NCBI Taxonomy" id="1095465"/>
    <lineage>
        <taxon>Eukaryota</taxon>
        <taxon>Fungi</taxon>
        <taxon>Dikarya</taxon>
        <taxon>Basidiomycota</taxon>
        <taxon>Agaricomycotina</taxon>
        <taxon>Agaricomycetes</taxon>
        <taxon>Russulales</taxon>
        <taxon>Bondarzewiaceae</taxon>
        <taxon>Bondarzewia</taxon>
    </lineage>
</organism>
<dbReference type="GO" id="GO:0000139">
    <property type="term" value="C:Golgi membrane"/>
    <property type="evidence" value="ECO:0007669"/>
    <property type="project" value="TreeGrafter"/>
</dbReference>
<dbReference type="GO" id="GO:0006673">
    <property type="term" value="P:inositol phosphoceramide metabolic process"/>
    <property type="evidence" value="ECO:0007669"/>
    <property type="project" value="InterPro"/>
</dbReference>